<keyword evidence="9" id="KW-1185">Reference proteome</keyword>
<keyword evidence="2 4" id="KW-0371">Homeobox</keyword>
<dbReference type="InterPro" id="IPR009057">
    <property type="entry name" value="Homeodomain-like_sf"/>
</dbReference>
<evidence type="ECO:0000313" key="8">
    <source>
        <dbReference type="EMBL" id="KAJ3037057.1"/>
    </source>
</evidence>
<dbReference type="Gene3D" id="1.10.10.60">
    <property type="entry name" value="Homeodomain-like"/>
    <property type="match status" value="1"/>
</dbReference>
<feature type="domain" description="Homeobox" evidence="7">
    <location>
        <begin position="42"/>
        <end position="102"/>
    </location>
</feature>
<accession>A0AAD5WXU0</accession>
<dbReference type="PROSITE" id="PS50071">
    <property type="entry name" value="HOMEOBOX_2"/>
    <property type="match status" value="1"/>
</dbReference>
<comment type="subcellular location">
    <subcellularLocation>
        <location evidence="4 5">Nucleus</location>
    </subcellularLocation>
</comment>
<dbReference type="PROSITE" id="PS51257">
    <property type="entry name" value="PROKAR_LIPOPROTEIN"/>
    <property type="match status" value="1"/>
</dbReference>
<dbReference type="GO" id="GO:0000978">
    <property type="term" value="F:RNA polymerase II cis-regulatory region sequence-specific DNA binding"/>
    <property type="evidence" value="ECO:0007669"/>
    <property type="project" value="TreeGrafter"/>
</dbReference>
<feature type="region of interest" description="Disordered" evidence="6">
    <location>
        <begin position="18"/>
        <end position="40"/>
    </location>
</feature>
<reference evidence="8" key="1">
    <citation type="submission" date="2020-05" db="EMBL/GenBank/DDBJ databases">
        <title>Phylogenomic resolution of chytrid fungi.</title>
        <authorList>
            <person name="Stajich J.E."/>
            <person name="Amses K."/>
            <person name="Simmons R."/>
            <person name="Seto K."/>
            <person name="Myers J."/>
            <person name="Bonds A."/>
            <person name="Quandt C.A."/>
            <person name="Barry K."/>
            <person name="Liu P."/>
            <person name="Grigoriev I."/>
            <person name="Longcore J.E."/>
            <person name="James T.Y."/>
        </authorList>
    </citation>
    <scope>NUCLEOTIDE SEQUENCE</scope>
    <source>
        <strain evidence="8">JEL0318</strain>
    </source>
</reference>
<comment type="caution">
    <text evidence="8">The sequence shown here is derived from an EMBL/GenBank/DDBJ whole genome shotgun (WGS) entry which is preliminary data.</text>
</comment>
<protein>
    <recommendedName>
        <fullName evidence="7">Homeobox domain-containing protein</fullName>
    </recommendedName>
</protein>
<dbReference type="PROSITE" id="PS00027">
    <property type="entry name" value="HOMEOBOX_1"/>
    <property type="match status" value="1"/>
</dbReference>
<sequence length="189" mass="21026">MASPKLFVPPYPSPFLGDDCNYSNNQSGSSSCDESDLPPSDIKQVKRRRRLTPRETDMLSAVFKDHQKPAGAIREHLAKQLNMTPRAVQIWFQNRRAKLKREHQEMMAATTAAAAAAAAATGGQQSIQQQLQQLGASKTYYTASNPNKRVRHSNSTLAYHKLVTGADLFPKMLAQPYGVPYEETPFGKY</sequence>
<dbReference type="GO" id="GO:0030154">
    <property type="term" value="P:cell differentiation"/>
    <property type="evidence" value="ECO:0007669"/>
    <property type="project" value="TreeGrafter"/>
</dbReference>
<dbReference type="AlphaFoldDB" id="A0AAD5WXU0"/>
<dbReference type="InterPro" id="IPR001356">
    <property type="entry name" value="HD"/>
</dbReference>
<evidence type="ECO:0000256" key="3">
    <source>
        <dbReference type="ARBA" id="ARBA00023242"/>
    </source>
</evidence>
<feature type="non-terminal residue" evidence="8">
    <location>
        <position position="189"/>
    </location>
</feature>
<evidence type="ECO:0000313" key="9">
    <source>
        <dbReference type="Proteomes" id="UP001212841"/>
    </source>
</evidence>
<name>A0AAD5WXU0_9FUNG</name>
<dbReference type="SUPFAM" id="SSF46689">
    <property type="entry name" value="Homeodomain-like"/>
    <property type="match status" value="1"/>
</dbReference>
<feature type="compositionally biased region" description="Polar residues" evidence="6">
    <location>
        <begin position="21"/>
        <end position="32"/>
    </location>
</feature>
<evidence type="ECO:0000256" key="2">
    <source>
        <dbReference type="ARBA" id="ARBA00023155"/>
    </source>
</evidence>
<dbReference type="Proteomes" id="UP001212841">
    <property type="component" value="Unassembled WGS sequence"/>
</dbReference>
<evidence type="ECO:0000256" key="1">
    <source>
        <dbReference type="ARBA" id="ARBA00023125"/>
    </source>
</evidence>
<dbReference type="GO" id="GO:0005634">
    <property type="term" value="C:nucleus"/>
    <property type="evidence" value="ECO:0007669"/>
    <property type="project" value="UniProtKB-SubCell"/>
</dbReference>
<keyword evidence="1 4" id="KW-0238">DNA-binding</keyword>
<proteinExistence type="predicted"/>
<dbReference type="GO" id="GO:0000981">
    <property type="term" value="F:DNA-binding transcription factor activity, RNA polymerase II-specific"/>
    <property type="evidence" value="ECO:0007669"/>
    <property type="project" value="InterPro"/>
</dbReference>
<dbReference type="PANTHER" id="PTHR24324:SF9">
    <property type="entry name" value="HOMEOBOX DOMAIN-CONTAINING PROTEIN"/>
    <property type="match status" value="1"/>
</dbReference>
<dbReference type="CDD" id="cd00086">
    <property type="entry name" value="homeodomain"/>
    <property type="match status" value="1"/>
</dbReference>
<evidence type="ECO:0000256" key="4">
    <source>
        <dbReference type="PROSITE-ProRule" id="PRU00108"/>
    </source>
</evidence>
<dbReference type="EMBL" id="JADGJD010001873">
    <property type="protein sequence ID" value="KAJ3037057.1"/>
    <property type="molecule type" value="Genomic_DNA"/>
</dbReference>
<evidence type="ECO:0000256" key="6">
    <source>
        <dbReference type="SAM" id="MobiDB-lite"/>
    </source>
</evidence>
<gene>
    <name evidence="8" type="ORF">HK097_003634</name>
</gene>
<organism evidence="8 9">
    <name type="scientific">Rhizophlyctis rosea</name>
    <dbReference type="NCBI Taxonomy" id="64517"/>
    <lineage>
        <taxon>Eukaryota</taxon>
        <taxon>Fungi</taxon>
        <taxon>Fungi incertae sedis</taxon>
        <taxon>Chytridiomycota</taxon>
        <taxon>Chytridiomycota incertae sedis</taxon>
        <taxon>Chytridiomycetes</taxon>
        <taxon>Rhizophlyctidales</taxon>
        <taxon>Rhizophlyctidaceae</taxon>
        <taxon>Rhizophlyctis</taxon>
    </lineage>
</organism>
<dbReference type="InterPro" id="IPR017970">
    <property type="entry name" value="Homeobox_CS"/>
</dbReference>
<evidence type="ECO:0000256" key="5">
    <source>
        <dbReference type="RuleBase" id="RU000682"/>
    </source>
</evidence>
<dbReference type="Pfam" id="PF00046">
    <property type="entry name" value="Homeodomain"/>
    <property type="match status" value="1"/>
</dbReference>
<dbReference type="SMART" id="SM00389">
    <property type="entry name" value="HOX"/>
    <property type="match status" value="1"/>
</dbReference>
<keyword evidence="3 4" id="KW-0539">Nucleus</keyword>
<dbReference type="InterPro" id="IPR051000">
    <property type="entry name" value="Homeobox_DNA-bind_prot"/>
</dbReference>
<dbReference type="PANTHER" id="PTHR24324">
    <property type="entry name" value="HOMEOBOX PROTEIN HHEX"/>
    <property type="match status" value="1"/>
</dbReference>
<feature type="DNA-binding region" description="Homeobox" evidence="4">
    <location>
        <begin position="44"/>
        <end position="103"/>
    </location>
</feature>
<evidence type="ECO:0000259" key="7">
    <source>
        <dbReference type="PROSITE" id="PS50071"/>
    </source>
</evidence>